<organism evidence="2">
    <name type="scientific">metagenome</name>
    <dbReference type="NCBI Taxonomy" id="256318"/>
    <lineage>
        <taxon>unclassified sequences</taxon>
        <taxon>metagenomes</taxon>
    </lineage>
</organism>
<evidence type="ECO:0000313" key="2">
    <source>
        <dbReference type="EMBL" id="CUR59683.1"/>
    </source>
</evidence>
<dbReference type="PANTHER" id="PTHR36844">
    <property type="entry name" value="PROTEASE PRSW"/>
    <property type="match status" value="1"/>
</dbReference>
<dbReference type="Pfam" id="PF13367">
    <property type="entry name" value="PrsW-protease"/>
    <property type="match status" value="1"/>
</dbReference>
<feature type="transmembrane region" description="Helical" evidence="1">
    <location>
        <begin position="9"/>
        <end position="32"/>
    </location>
</feature>
<feature type="transmembrane region" description="Helical" evidence="1">
    <location>
        <begin position="139"/>
        <end position="160"/>
    </location>
</feature>
<feature type="transmembrane region" description="Helical" evidence="1">
    <location>
        <begin position="72"/>
        <end position="97"/>
    </location>
</feature>
<dbReference type="AlphaFoldDB" id="A0A2P2CCG4"/>
<name>A0A2P2CCG4_9ZZZZ</name>
<keyword evidence="1" id="KW-1133">Transmembrane helix</keyword>
<feature type="transmembrane region" description="Helical" evidence="1">
    <location>
        <begin position="103"/>
        <end position="127"/>
    </location>
</feature>
<evidence type="ECO:0000256" key="1">
    <source>
        <dbReference type="SAM" id="Phobius"/>
    </source>
</evidence>
<gene>
    <name evidence="2" type="ORF">NOCA2660005</name>
</gene>
<dbReference type="EMBL" id="CZKA01000063">
    <property type="protein sequence ID" value="CUR59683.1"/>
    <property type="molecule type" value="Genomic_DNA"/>
</dbReference>
<keyword evidence="1" id="KW-0472">Membrane</keyword>
<feature type="transmembrane region" description="Helical" evidence="1">
    <location>
        <begin position="38"/>
        <end position="60"/>
    </location>
</feature>
<keyword evidence="1" id="KW-0812">Transmembrane</keyword>
<dbReference type="InterPro" id="IPR026898">
    <property type="entry name" value="PrsW"/>
</dbReference>
<dbReference type="PANTHER" id="PTHR36844:SF1">
    <property type="entry name" value="PROTEASE PRSW"/>
    <property type="match status" value="1"/>
</dbReference>
<feature type="transmembrane region" description="Helical" evidence="1">
    <location>
        <begin position="212"/>
        <end position="232"/>
    </location>
</feature>
<proteinExistence type="predicted"/>
<dbReference type="GO" id="GO:0008233">
    <property type="term" value="F:peptidase activity"/>
    <property type="evidence" value="ECO:0007669"/>
    <property type="project" value="InterPro"/>
</dbReference>
<reference evidence="2" key="1">
    <citation type="submission" date="2015-08" db="EMBL/GenBank/DDBJ databases">
        <authorList>
            <person name="Babu N.S."/>
            <person name="Beckwith C.J."/>
            <person name="Beseler K.G."/>
            <person name="Brison A."/>
            <person name="Carone J.V."/>
            <person name="Caskin T.P."/>
            <person name="Diamond M."/>
            <person name="Durham M.E."/>
            <person name="Foxe J.M."/>
            <person name="Go M."/>
            <person name="Henderson B.A."/>
            <person name="Jones I.B."/>
            <person name="McGettigan J.A."/>
            <person name="Micheletti S.J."/>
            <person name="Nasrallah M.E."/>
            <person name="Ortiz D."/>
            <person name="Piller C.R."/>
            <person name="Privatt S.R."/>
            <person name="Schneider S.L."/>
            <person name="Sharp S."/>
            <person name="Smith T.C."/>
            <person name="Stanton J.D."/>
            <person name="Ullery H.E."/>
            <person name="Wilson R.J."/>
            <person name="Serrano M.G."/>
            <person name="Buck G."/>
            <person name="Lee V."/>
            <person name="Wang Y."/>
            <person name="Carvalho R."/>
            <person name="Voegtly L."/>
            <person name="Shi R."/>
            <person name="Duckworth R."/>
            <person name="Johnson A."/>
            <person name="Loviza R."/>
            <person name="Walstead R."/>
            <person name="Shah Z."/>
            <person name="Kiflezghi M."/>
            <person name="Wade K."/>
            <person name="Ball S.L."/>
            <person name="Bradley K.W."/>
            <person name="Asai D.J."/>
            <person name="Bowman C.A."/>
            <person name="Russell D.A."/>
            <person name="Pope W.H."/>
            <person name="Jacobs-Sera D."/>
            <person name="Hendrix R.W."/>
            <person name="Hatfull G.F."/>
        </authorList>
    </citation>
    <scope>NUCLEOTIDE SEQUENCE</scope>
</reference>
<accession>A0A2P2CCG4</accession>
<feature type="transmembrane region" description="Helical" evidence="1">
    <location>
        <begin position="180"/>
        <end position="205"/>
    </location>
</feature>
<protein>
    <submittedName>
        <fullName evidence="2">Putative integral membrane protein</fullName>
    </submittedName>
</protein>
<feature type="transmembrane region" description="Helical" evidence="1">
    <location>
        <begin position="244"/>
        <end position="265"/>
    </location>
</feature>
<sequence>MAAARRDNLAFTVTVTLIASVCAVPMAFIIAVSGAPSTVVLATVLAAVPVGPLVFAYLWLDRYEPEPRSLLALGLAWGGFVATAGALLIGGIGQWFVTVSQEQSLAVVSPLTEEASKGAFLILLLWWRRSELDGVLDGIVYAGMVGIGFAFVENILYLAAAYNGTDGLGPGGTNAITTTFVLRCLFSPFAHPLFTAFTGIGVGIAVGSRSRLVQVAAPLAGYLFAVVAHSAWNSAALHGINGLISVYVVVMVPALLLVAAFALWARSSEQKVLYAALTDAARRGLFPAEDIAWLVDLRARARARQHAKEVGGADALRAMKDYQTAAVELGFLHHRYLRGTAPRDFSDRGQDFVNQLQALRPRITFPAQGVPSR</sequence>